<feature type="domain" description="Protein kinase" evidence="8">
    <location>
        <begin position="80"/>
        <end position="362"/>
    </location>
</feature>
<dbReference type="PROSITE" id="PS00107">
    <property type="entry name" value="PROTEIN_KINASE_ATP"/>
    <property type="match status" value="1"/>
</dbReference>
<dbReference type="InterPro" id="IPR017441">
    <property type="entry name" value="Protein_kinase_ATP_BS"/>
</dbReference>
<gene>
    <name evidence="9" type="ORF">OSTLU_38832</name>
</gene>
<keyword evidence="1 7" id="KW-0723">Serine/threonine-protein kinase</keyword>
<dbReference type="OrthoDB" id="536504at2759"/>
<evidence type="ECO:0000256" key="5">
    <source>
        <dbReference type="ARBA" id="ARBA00022840"/>
    </source>
</evidence>
<comment type="similarity">
    <text evidence="7">Belongs to the protein kinase superfamily.</text>
</comment>
<dbReference type="Gene3D" id="1.10.510.10">
    <property type="entry name" value="Transferase(Phosphotransferase) domain 1"/>
    <property type="match status" value="1"/>
</dbReference>
<dbReference type="Proteomes" id="UP000001568">
    <property type="component" value="Chromosome 5"/>
</dbReference>
<dbReference type="GeneID" id="5001897"/>
<organism evidence="9 10">
    <name type="scientific">Ostreococcus lucimarinus (strain CCE9901)</name>
    <dbReference type="NCBI Taxonomy" id="436017"/>
    <lineage>
        <taxon>Eukaryota</taxon>
        <taxon>Viridiplantae</taxon>
        <taxon>Chlorophyta</taxon>
        <taxon>Mamiellophyceae</taxon>
        <taxon>Mamiellales</taxon>
        <taxon>Bathycoccaceae</taxon>
        <taxon>Ostreococcus</taxon>
    </lineage>
</organism>
<evidence type="ECO:0000256" key="7">
    <source>
        <dbReference type="RuleBase" id="RU000304"/>
    </source>
</evidence>
<protein>
    <recommendedName>
        <fullName evidence="8">Protein kinase domain-containing protein</fullName>
    </recommendedName>
</protein>
<dbReference type="PANTHER" id="PTHR44329:SF289">
    <property type="entry name" value="SERINE_THREONINE-PROTEIN KINASE VIK"/>
    <property type="match status" value="1"/>
</dbReference>
<keyword evidence="4" id="KW-0418">Kinase</keyword>
<keyword evidence="2" id="KW-0808">Transferase</keyword>
<dbReference type="OMA" id="CIITESA"/>
<accession>A4RXR3</accession>
<proteinExistence type="inferred from homology"/>
<dbReference type="GO" id="GO:0005524">
    <property type="term" value="F:ATP binding"/>
    <property type="evidence" value="ECO:0007669"/>
    <property type="project" value="UniProtKB-UniRule"/>
</dbReference>
<dbReference type="EMBL" id="CP000585">
    <property type="protein sequence ID" value="ABO96332.1"/>
    <property type="molecule type" value="Genomic_DNA"/>
</dbReference>
<dbReference type="Pfam" id="PF07714">
    <property type="entry name" value="PK_Tyr_Ser-Thr"/>
    <property type="match status" value="1"/>
</dbReference>
<evidence type="ECO:0000256" key="4">
    <source>
        <dbReference type="ARBA" id="ARBA00022777"/>
    </source>
</evidence>
<reference evidence="9 10" key="1">
    <citation type="journal article" date="2007" name="Proc. Natl. Acad. Sci. U.S.A.">
        <title>The tiny eukaryote Ostreococcus provides genomic insights into the paradox of plankton speciation.</title>
        <authorList>
            <person name="Palenik B."/>
            <person name="Grimwood J."/>
            <person name="Aerts A."/>
            <person name="Rouze P."/>
            <person name="Salamov A."/>
            <person name="Putnam N."/>
            <person name="Dupont C."/>
            <person name="Jorgensen R."/>
            <person name="Derelle E."/>
            <person name="Rombauts S."/>
            <person name="Zhou K."/>
            <person name="Otillar R."/>
            <person name="Merchant S.S."/>
            <person name="Podell S."/>
            <person name="Gaasterland T."/>
            <person name="Napoli C."/>
            <person name="Gendler K."/>
            <person name="Manuell A."/>
            <person name="Tai V."/>
            <person name="Vallon O."/>
            <person name="Piganeau G."/>
            <person name="Jancek S."/>
            <person name="Heijde M."/>
            <person name="Jabbari K."/>
            <person name="Bowler C."/>
            <person name="Lohr M."/>
            <person name="Robbens S."/>
            <person name="Werner G."/>
            <person name="Dubchak I."/>
            <person name="Pazour G.J."/>
            <person name="Ren Q."/>
            <person name="Paulsen I."/>
            <person name="Delwiche C."/>
            <person name="Schmutz J."/>
            <person name="Rokhsar D."/>
            <person name="Van de Peer Y."/>
            <person name="Moreau H."/>
            <person name="Grigoriev I.V."/>
        </authorList>
    </citation>
    <scope>NUCLEOTIDE SEQUENCE [LARGE SCALE GENOMIC DNA]</scope>
    <source>
        <strain evidence="9 10">CCE9901</strain>
    </source>
</reference>
<dbReference type="InterPro" id="IPR051681">
    <property type="entry name" value="Ser/Thr_Kinases-Pseudokinases"/>
</dbReference>
<evidence type="ECO:0000313" key="9">
    <source>
        <dbReference type="EMBL" id="ABO96332.1"/>
    </source>
</evidence>
<dbReference type="PANTHER" id="PTHR44329">
    <property type="entry name" value="SERINE/THREONINE-PROTEIN KINASE TNNI3K-RELATED"/>
    <property type="match status" value="1"/>
</dbReference>
<dbReference type="InterPro" id="IPR001245">
    <property type="entry name" value="Ser-Thr/Tyr_kinase_cat_dom"/>
</dbReference>
<dbReference type="PROSITE" id="PS50011">
    <property type="entry name" value="PROTEIN_KINASE_DOM"/>
    <property type="match status" value="1"/>
</dbReference>
<dbReference type="Gramene" id="ABO96332">
    <property type="protein sequence ID" value="ABO96332"/>
    <property type="gene ID" value="OSTLU_38832"/>
</dbReference>
<dbReference type="GO" id="GO:0004674">
    <property type="term" value="F:protein serine/threonine kinase activity"/>
    <property type="evidence" value="ECO:0007669"/>
    <property type="project" value="UniProtKB-KW"/>
</dbReference>
<dbReference type="RefSeq" id="XP_001418039.1">
    <property type="nucleotide sequence ID" value="XM_001418002.1"/>
</dbReference>
<evidence type="ECO:0000256" key="2">
    <source>
        <dbReference type="ARBA" id="ARBA00022679"/>
    </source>
</evidence>
<dbReference type="PROSITE" id="PS00108">
    <property type="entry name" value="PROTEIN_KINASE_ST"/>
    <property type="match status" value="1"/>
</dbReference>
<dbReference type="HOGENOM" id="CLU_000288_7_35_1"/>
<dbReference type="InterPro" id="IPR011009">
    <property type="entry name" value="Kinase-like_dom_sf"/>
</dbReference>
<dbReference type="InterPro" id="IPR008271">
    <property type="entry name" value="Ser/Thr_kinase_AS"/>
</dbReference>
<keyword evidence="5 6" id="KW-0067">ATP-binding</keyword>
<dbReference type="PIRSF" id="PIRSF000654">
    <property type="entry name" value="Integrin-linked_kinase"/>
    <property type="match status" value="1"/>
</dbReference>
<evidence type="ECO:0000259" key="8">
    <source>
        <dbReference type="PROSITE" id="PS50011"/>
    </source>
</evidence>
<dbReference type="eggNOG" id="KOG0192">
    <property type="taxonomic scope" value="Eukaryota"/>
</dbReference>
<feature type="binding site" evidence="6">
    <location>
        <position position="108"/>
    </location>
    <ligand>
        <name>ATP</name>
        <dbReference type="ChEBI" id="CHEBI:30616"/>
    </ligand>
</feature>
<name>A4RXR3_OSTLU</name>
<evidence type="ECO:0000256" key="6">
    <source>
        <dbReference type="PROSITE-ProRule" id="PRU10141"/>
    </source>
</evidence>
<sequence>MLPGQCFRTKDYDLEGVVARAGDDTARINTGSHPSRRGAKKTTNGDLFEASLATYAESAKDANTVSDDDDDVVEIHLSNIKLGRLIGQGAYGAVYVGKWNKRVVAVKKLHGVPPGAGKSDLKTFVREVAVLSAVRHPKIVRMFGACLKLPHLCIVEEMMDGGSLHALLHQDKQYDVSLDDVVRIALDVAQAMAYLHSRCIVHRDLKSHNVLLNGRGAKVADFGIARALERTLLSAGGSATSAGGASAGTAGTPAYMAPELFHGDADAVTTKCDVFSFSVLLWESLARSIPWEWFANHMQIIFAVAIQSQRLPLDAPPFARDDVVVRALVDDVIVPAWQTAPDARPDFTELIVVLNRALRELLAESRVAVDSR</sequence>
<dbReference type="InterPro" id="IPR000719">
    <property type="entry name" value="Prot_kinase_dom"/>
</dbReference>
<keyword evidence="10" id="KW-1185">Reference proteome</keyword>
<evidence type="ECO:0000313" key="10">
    <source>
        <dbReference type="Proteomes" id="UP000001568"/>
    </source>
</evidence>
<dbReference type="CDD" id="cd13999">
    <property type="entry name" value="STKc_MAP3K-like"/>
    <property type="match status" value="1"/>
</dbReference>
<dbReference type="STRING" id="436017.A4RXR3"/>
<keyword evidence="3 6" id="KW-0547">Nucleotide-binding</keyword>
<dbReference type="AlphaFoldDB" id="A4RXR3"/>
<dbReference type="KEGG" id="olu:OSTLU_38832"/>
<dbReference type="SUPFAM" id="SSF56112">
    <property type="entry name" value="Protein kinase-like (PK-like)"/>
    <property type="match status" value="1"/>
</dbReference>
<dbReference type="SMART" id="SM00220">
    <property type="entry name" value="S_TKc"/>
    <property type="match status" value="1"/>
</dbReference>
<evidence type="ECO:0000256" key="1">
    <source>
        <dbReference type="ARBA" id="ARBA00022527"/>
    </source>
</evidence>
<evidence type="ECO:0000256" key="3">
    <source>
        <dbReference type="ARBA" id="ARBA00022741"/>
    </source>
</evidence>